<evidence type="ECO:0000313" key="2">
    <source>
        <dbReference type="Proteomes" id="UP000198649"/>
    </source>
</evidence>
<dbReference type="Proteomes" id="UP000198649">
    <property type="component" value="Unassembled WGS sequence"/>
</dbReference>
<proteinExistence type="predicted"/>
<evidence type="ECO:0008006" key="3">
    <source>
        <dbReference type="Google" id="ProtNLM"/>
    </source>
</evidence>
<protein>
    <recommendedName>
        <fullName evidence="3">DUF3558 domain-containing protein</fullName>
    </recommendedName>
</protein>
<evidence type="ECO:0000313" key="1">
    <source>
        <dbReference type="EMBL" id="SFI93247.1"/>
    </source>
</evidence>
<organism evidence="1 2">
    <name type="scientific">Nocardioides psychrotolerans</name>
    <dbReference type="NCBI Taxonomy" id="1005945"/>
    <lineage>
        <taxon>Bacteria</taxon>
        <taxon>Bacillati</taxon>
        <taxon>Actinomycetota</taxon>
        <taxon>Actinomycetes</taxon>
        <taxon>Propionibacteriales</taxon>
        <taxon>Nocardioidaceae</taxon>
        <taxon>Nocardioides</taxon>
    </lineage>
</organism>
<reference evidence="1 2" key="1">
    <citation type="submission" date="2016-10" db="EMBL/GenBank/DDBJ databases">
        <authorList>
            <person name="de Groot N.N."/>
        </authorList>
    </citation>
    <scope>NUCLEOTIDE SEQUENCE [LARGE SCALE GENOMIC DNA]</scope>
    <source>
        <strain evidence="1 2">CGMCC 1.11156</strain>
    </source>
</reference>
<dbReference type="AlphaFoldDB" id="A0A1I3M8H3"/>
<accession>A0A1I3M8H3</accession>
<dbReference type="EMBL" id="FOQG01000015">
    <property type="protein sequence ID" value="SFI93247.1"/>
    <property type="molecule type" value="Genomic_DNA"/>
</dbReference>
<dbReference type="STRING" id="1005945.SAMN05216561_11511"/>
<sequence length="213" mass="21988">MWVRALRTLLIALVATVVAVTVGVLIVGSDEPAPVPPAAAPPPVTLSSLDTDELLVARTDFCTSVPEDAVADAVAGPVEEVVAYGNGRRARIVGSLRDVAHEFSCAWSATDGTVARAWVFAPPVTSERATTLVKSAQGDTGCSQLAGAPSYGVPSVALTCTEGGSRRQSFRGLFGDAWLTCQLTAPAAVPVEALTERTSRWCAAVVQSAAPVE</sequence>
<gene>
    <name evidence="1" type="ORF">SAMN05216561_11511</name>
</gene>
<name>A0A1I3M8H3_9ACTN</name>
<keyword evidence="2" id="KW-1185">Reference proteome</keyword>